<evidence type="ECO:0000313" key="3">
    <source>
        <dbReference type="Proteomes" id="UP000305778"/>
    </source>
</evidence>
<proteinExistence type="predicted"/>
<feature type="region of interest" description="Disordered" evidence="1">
    <location>
        <begin position="1"/>
        <end position="43"/>
    </location>
</feature>
<dbReference type="AlphaFoldDB" id="A0A4U0RTK5"/>
<reference evidence="2 3" key="1">
    <citation type="submission" date="2019-04" db="EMBL/GenBank/DDBJ databases">
        <title>Streptomyces oryziradicis sp. nov., a novel actinomycete isolated from rhizosphere soil of rice (Oryza sativa L.).</title>
        <authorList>
            <person name="Li C."/>
        </authorList>
    </citation>
    <scope>NUCLEOTIDE SEQUENCE [LARGE SCALE GENOMIC DNA]</scope>
    <source>
        <strain evidence="2 3">NEAU-C40</strain>
    </source>
</reference>
<evidence type="ECO:0000313" key="2">
    <source>
        <dbReference type="EMBL" id="TJZ99439.1"/>
    </source>
</evidence>
<sequence>MGETSPEAVNGPQADVAGYPARTHHRHDDDQEHGMTDTSTTPADRLVRLALAPVRLDVMCGSLAAWSPFLGRLVGPTGA</sequence>
<name>A0A4U0RTK5_9ACTN</name>
<organism evidence="2 3">
    <name type="scientific">Actinacidiphila oryziradicis</name>
    <dbReference type="NCBI Taxonomy" id="2571141"/>
    <lineage>
        <taxon>Bacteria</taxon>
        <taxon>Bacillati</taxon>
        <taxon>Actinomycetota</taxon>
        <taxon>Actinomycetes</taxon>
        <taxon>Kitasatosporales</taxon>
        <taxon>Streptomycetaceae</taxon>
        <taxon>Actinacidiphila</taxon>
    </lineage>
</organism>
<dbReference type="RefSeq" id="WP_136729961.1">
    <property type="nucleotide sequence ID" value="NZ_JAOPYF010000005.1"/>
</dbReference>
<dbReference type="Proteomes" id="UP000305778">
    <property type="component" value="Unassembled WGS sequence"/>
</dbReference>
<dbReference type="EMBL" id="SUMC01000106">
    <property type="protein sequence ID" value="TJZ99439.1"/>
    <property type="molecule type" value="Genomic_DNA"/>
</dbReference>
<evidence type="ECO:0000256" key="1">
    <source>
        <dbReference type="SAM" id="MobiDB-lite"/>
    </source>
</evidence>
<gene>
    <name evidence="2" type="ORF">FCI23_45795</name>
</gene>
<protein>
    <submittedName>
        <fullName evidence="2">Uncharacterized protein</fullName>
    </submittedName>
</protein>
<accession>A0A4U0RTK5</accession>
<feature type="compositionally biased region" description="Basic and acidic residues" evidence="1">
    <location>
        <begin position="26"/>
        <end position="35"/>
    </location>
</feature>
<keyword evidence="3" id="KW-1185">Reference proteome</keyword>
<comment type="caution">
    <text evidence="2">The sequence shown here is derived from an EMBL/GenBank/DDBJ whole genome shotgun (WGS) entry which is preliminary data.</text>
</comment>